<gene>
    <name evidence="1" type="ORF">PGRI_092420</name>
</gene>
<sequence length="175" mass="20418">MQPALGILGDMYDLCAILKWAGMFWSPRELLYWNSSFRLTICEASKELCLKFEDAESSHRQSHKLSAINWEDPSEEQNADIDNYRRFLADRRDAIDFFTIPLTCTTDRQDWAIYNPERLFRLWRGDAGFLEWSEAKTGFLHHILRKSISIYGDEGSKTGRERQVSIVDSFPVIVD</sequence>
<reference evidence="1 2" key="1">
    <citation type="journal article" date="2016" name="BMC Genomics">
        <title>Genome sequencing and secondary metabolism of the postharvest pathogen Penicillium griseofulvum.</title>
        <authorList>
            <person name="Banani H."/>
            <person name="Marcet-Houben M."/>
            <person name="Ballester A.R."/>
            <person name="Abbruscato P."/>
            <person name="Gonzalez-Candelas L."/>
            <person name="Gabaldon T."/>
            <person name="Spadaro D."/>
        </authorList>
    </citation>
    <scope>NUCLEOTIDE SEQUENCE [LARGE SCALE GENOMIC DNA]</scope>
    <source>
        <strain evidence="1 2">PG3</strain>
    </source>
</reference>
<dbReference type="STRING" id="5078.A0A135LSE2"/>
<keyword evidence="2" id="KW-1185">Reference proteome</keyword>
<name>A0A135LSE2_PENPA</name>
<dbReference type="AlphaFoldDB" id="A0A135LSE2"/>
<comment type="caution">
    <text evidence="1">The sequence shown here is derived from an EMBL/GenBank/DDBJ whole genome shotgun (WGS) entry which is preliminary data.</text>
</comment>
<protein>
    <submittedName>
        <fullName evidence="1">Uncharacterized protein</fullName>
    </submittedName>
</protein>
<evidence type="ECO:0000313" key="2">
    <source>
        <dbReference type="Proteomes" id="UP000070168"/>
    </source>
</evidence>
<organism evidence="1 2">
    <name type="scientific">Penicillium patulum</name>
    <name type="common">Penicillium griseofulvum</name>
    <dbReference type="NCBI Taxonomy" id="5078"/>
    <lineage>
        <taxon>Eukaryota</taxon>
        <taxon>Fungi</taxon>
        <taxon>Dikarya</taxon>
        <taxon>Ascomycota</taxon>
        <taxon>Pezizomycotina</taxon>
        <taxon>Eurotiomycetes</taxon>
        <taxon>Eurotiomycetidae</taxon>
        <taxon>Eurotiales</taxon>
        <taxon>Aspergillaceae</taxon>
        <taxon>Penicillium</taxon>
    </lineage>
</organism>
<dbReference type="EMBL" id="LHQR01000028">
    <property type="protein sequence ID" value="KXG51849.1"/>
    <property type="molecule type" value="Genomic_DNA"/>
</dbReference>
<proteinExistence type="predicted"/>
<evidence type="ECO:0000313" key="1">
    <source>
        <dbReference type="EMBL" id="KXG51849.1"/>
    </source>
</evidence>
<dbReference type="RefSeq" id="XP_040650385.1">
    <property type="nucleotide sequence ID" value="XM_040796955.1"/>
</dbReference>
<dbReference type="OrthoDB" id="4310332at2759"/>
<dbReference type="GeneID" id="63712255"/>
<accession>A0A135LSE2</accession>
<dbReference type="Proteomes" id="UP000070168">
    <property type="component" value="Unassembled WGS sequence"/>
</dbReference>